<dbReference type="InterPro" id="IPR013762">
    <property type="entry name" value="Integrase-like_cat_sf"/>
</dbReference>
<dbReference type="GO" id="GO:0006310">
    <property type="term" value="P:DNA recombination"/>
    <property type="evidence" value="ECO:0007669"/>
    <property type="project" value="UniProtKB-KW"/>
</dbReference>
<comment type="caution">
    <text evidence="3">The sequence shown here is derived from an EMBL/GenBank/DDBJ whole genome shotgun (WGS) entry which is preliminary data.</text>
</comment>
<dbReference type="SUPFAM" id="SSF56349">
    <property type="entry name" value="DNA breaking-rejoining enzymes"/>
    <property type="match status" value="1"/>
</dbReference>
<keyword evidence="4" id="KW-1185">Reference proteome</keyword>
<dbReference type="eggNOG" id="COG4974">
    <property type="taxonomic scope" value="Bacteria"/>
</dbReference>
<dbReference type="AlphaFoldDB" id="L8JMH3"/>
<keyword evidence="1" id="KW-0233">DNA recombination</keyword>
<dbReference type="GO" id="GO:0003677">
    <property type="term" value="F:DNA binding"/>
    <property type="evidence" value="ECO:0007669"/>
    <property type="project" value="InterPro"/>
</dbReference>
<dbReference type="Proteomes" id="UP000011135">
    <property type="component" value="Unassembled WGS sequence"/>
</dbReference>
<proteinExistence type="predicted"/>
<dbReference type="InterPro" id="IPR011010">
    <property type="entry name" value="DNA_brk_join_enz"/>
</dbReference>
<evidence type="ECO:0000313" key="3">
    <source>
        <dbReference type="EMBL" id="ELR68592.1"/>
    </source>
</evidence>
<dbReference type="GO" id="GO:0015074">
    <property type="term" value="P:DNA integration"/>
    <property type="evidence" value="ECO:0007669"/>
    <property type="project" value="InterPro"/>
</dbReference>
<sequence length="164" mass="18788">MSKEELENLYQQYEGKDKVILGLLVHQGLKTGEMEKLRKTDADLRRAQLQVPSTKGGCSRALPLAAEQIILLAARLQEHPGELLLGEKLQNRVRSIIKKIRKLNPKVRTAKHLRGSLIVYWIKSYNLRKAQYLAGHKNILSTELYQQADVEDLKKALDQFHPLK</sequence>
<dbReference type="PROSITE" id="PS51898">
    <property type="entry name" value="TYR_RECOMBINASE"/>
    <property type="match status" value="1"/>
</dbReference>
<gene>
    <name evidence="3" type="ORF">C900_00226</name>
</gene>
<evidence type="ECO:0000313" key="4">
    <source>
        <dbReference type="Proteomes" id="UP000011135"/>
    </source>
</evidence>
<organism evidence="3 4">
    <name type="scientific">Fulvivirga imtechensis AK7</name>
    <dbReference type="NCBI Taxonomy" id="1237149"/>
    <lineage>
        <taxon>Bacteria</taxon>
        <taxon>Pseudomonadati</taxon>
        <taxon>Bacteroidota</taxon>
        <taxon>Cytophagia</taxon>
        <taxon>Cytophagales</taxon>
        <taxon>Fulvivirgaceae</taxon>
        <taxon>Fulvivirga</taxon>
    </lineage>
</organism>
<name>L8JMH3_9BACT</name>
<feature type="domain" description="Tyr recombinase" evidence="2">
    <location>
        <begin position="1"/>
        <end position="158"/>
    </location>
</feature>
<dbReference type="STRING" id="1237149.C900_00226"/>
<reference evidence="3 4" key="1">
    <citation type="submission" date="2012-12" db="EMBL/GenBank/DDBJ databases">
        <title>Genome assembly of Fulvivirga imtechensis AK7.</title>
        <authorList>
            <person name="Nupur N."/>
            <person name="Khatri I."/>
            <person name="Kumar R."/>
            <person name="Subramanian S."/>
            <person name="Pinnaka A."/>
        </authorList>
    </citation>
    <scope>NUCLEOTIDE SEQUENCE [LARGE SCALE GENOMIC DNA]</scope>
    <source>
        <strain evidence="3 4">AK7</strain>
    </source>
</reference>
<dbReference type="Pfam" id="PF00589">
    <property type="entry name" value="Phage_integrase"/>
    <property type="match status" value="1"/>
</dbReference>
<dbReference type="EMBL" id="AMZN01000106">
    <property type="protein sequence ID" value="ELR68592.1"/>
    <property type="molecule type" value="Genomic_DNA"/>
</dbReference>
<protein>
    <submittedName>
        <fullName evidence="3">Phage integrase family protein</fullName>
    </submittedName>
</protein>
<accession>L8JMH3</accession>
<dbReference type="Gene3D" id="1.10.443.10">
    <property type="entry name" value="Intergrase catalytic core"/>
    <property type="match status" value="1"/>
</dbReference>
<evidence type="ECO:0000259" key="2">
    <source>
        <dbReference type="PROSITE" id="PS51898"/>
    </source>
</evidence>
<dbReference type="InterPro" id="IPR002104">
    <property type="entry name" value="Integrase_catalytic"/>
</dbReference>
<evidence type="ECO:0000256" key="1">
    <source>
        <dbReference type="ARBA" id="ARBA00023172"/>
    </source>
</evidence>